<dbReference type="EMBL" id="JAPDFR010000005">
    <property type="protein sequence ID" value="KAK0386301.1"/>
    <property type="molecule type" value="Genomic_DNA"/>
</dbReference>
<dbReference type="AlphaFoldDB" id="A0AA39GFN8"/>
<proteinExistence type="predicted"/>
<gene>
    <name evidence="1" type="ORF">NLU13_6138</name>
</gene>
<name>A0AA39GFN8_SARSR</name>
<keyword evidence="2" id="KW-1185">Reference proteome</keyword>
<accession>A0AA39GFN8</accession>
<dbReference type="Proteomes" id="UP001175261">
    <property type="component" value="Unassembled WGS sequence"/>
</dbReference>
<reference evidence="1" key="1">
    <citation type="submission" date="2022-10" db="EMBL/GenBank/DDBJ databases">
        <title>Determination and structural analysis of whole genome sequence of Sarocladium strictum F4-1.</title>
        <authorList>
            <person name="Hu L."/>
            <person name="Jiang Y."/>
        </authorList>
    </citation>
    <scope>NUCLEOTIDE SEQUENCE</scope>
    <source>
        <strain evidence="1">F4-1</strain>
    </source>
</reference>
<comment type="caution">
    <text evidence="1">The sequence shown here is derived from an EMBL/GenBank/DDBJ whole genome shotgun (WGS) entry which is preliminary data.</text>
</comment>
<organism evidence="1 2">
    <name type="scientific">Sarocladium strictum</name>
    <name type="common">Black bundle disease fungus</name>
    <name type="synonym">Acremonium strictum</name>
    <dbReference type="NCBI Taxonomy" id="5046"/>
    <lineage>
        <taxon>Eukaryota</taxon>
        <taxon>Fungi</taxon>
        <taxon>Dikarya</taxon>
        <taxon>Ascomycota</taxon>
        <taxon>Pezizomycotina</taxon>
        <taxon>Sordariomycetes</taxon>
        <taxon>Hypocreomycetidae</taxon>
        <taxon>Hypocreales</taxon>
        <taxon>Sarocladiaceae</taxon>
        <taxon>Sarocladium</taxon>
    </lineage>
</organism>
<evidence type="ECO:0000313" key="2">
    <source>
        <dbReference type="Proteomes" id="UP001175261"/>
    </source>
</evidence>
<protein>
    <submittedName>
        <fullName evidence="1">Uncharacterized protein</fullName>
    </submittedName>
</protein>
<evidence type="ECO:0000313" key="1">
    <source>
        <dbReference type="EMBL" id="KAK0386301.1"/>
    </source>
</evidence>
<sequence>MTSTYSDLANNEDILETAQRIHDICGAMPEASNDCGGRMHLRSEANPLAGELKKYFDEHPQHLVTWDTSDQVSTHQPGQDGKMEAIALQTEAQLDVDIHREATLSFDWIQIVDGKDCERDRSRSAQTATKAAEKCKQTLDSTDEGVKFGTV</sequence>